<reference evidence="2 3" key="1">
    <citation type="submission" date="2023-08" db="EMBL/GenBank/DDBJ databases">
        <title>Black Yeasts Isolated from many extreme environments.</title>
        <authorList>
            <person name="Coleine C."/>
            <person name="Stajich J.E."/>
            <person name="Selbmann L."/>
        </authorList>
    </citation>
    <scope>NUCLEOTIDE SEQUENCE [LARGE SCALE GENOMIC DNA]</scope>
    <source>
        <strain evidence="2 3">CCFEE 5910</strain>
    </source>
</reference>
<feature type="region of interest" description="Disordered" evidence="1">
    <location>
        <begin position="289"/>
        <end position="354"/>
    </location>
</feature>
<feature type="compositionally biased region" description="Polar residues" evidence="1">
    <location>
        <begin position="289"/>
        <end position="298"/>
    </location>
</feature>
<feature type="region of interest" description="Disordered" evidence="1">
    <location>
        <begin position="74"/>
        <end position="150"/>
    </location>
</feature>
<evidence type="ECO:0000313" key="2">
    <source>
        <dbReference type="EMBL" id="KAK5090607.1"/>
    </source>
</evidence>
<gene>
    <name evidence="2" type="ORF">LTR05_000782</name>
</gene>
<dbReference type="EMBL" id="JAVRRJ010000001">
    <property type="protein sequence ID" value="KAK5090607.1"/>
    <property type="molecule type" value="Genomic_DNA"/>
</dbReference>
<keyword evidence="3" id="KW-1185">Reference proteome</keyword>
<name>A0AAN7T6I5_9EURO</name>
<organism evidence="2 3">
    <name type="scientific">Lithohypha guttulata</name>
    <dbReference type="NCBI Taxonomy" id="1690604"/>
    <lineage>
        <taxon>Eukaryota</taxon>
        <taxon>Fungi</taxon>
        <taxon>Dikarya</taxon>
        <taxon>Ascomycota</taxon>
        <taxon>Pezizomycotina</taxon>
        <taxon>Eurotiomycetes</taxon>
        <taxon>Chaetothyriomycetidae</taxon>
        <taxon>Chaetothyriales</taxon>
        <taxon>Trichomeriaceae</taxon>
        <taxon>Lithohypha</taxon>
    </lineage>
</organism>
<dbReference type="AlphaFoldDB" id="A0AAN7T6I5"/>
<proteinExistence type="predicted"/>
<sequence length="427" mass="48626">MEHLPYALNAVNLAAPYVEPVREKAKQRIDKARGRAPREDPGVVDTNAMEDKGYILRRRSQVQSDEEIVEVVRHKGQVLPRRPRARRQTSSMNGRYRRDAGGYGSDSEGSMPPRSRRATSTSGRSRRALSSSSSSSSSDLGSSTDEENEIKKMKRKKWITGGFAAVATIHAASKVYSSIENHDKRVIAVQQGTMSPEEAHKQARSARWQDAAAIGIAALGIKGAISEWKEMTEDYERHKELCQLHEEHHKKRLEYQRRQRAREHGGYYKGRDGNWYYDGPELQSSIRARARSNSTYDTYDQLAGPRQGERRMIEAPPSSSRNGERYRARSRYDRDDDDRSPVRDKSRKKHDDYNPARNNLVLAAAATPFLGYAAYKLTKAELTDEPILKVDDSKRQEYLKQRDLDRHGEYKDLGLDTMEEILEKAAG</sequence>
<feature type="compositionally biased region" description="Basic and acidic residues" evidence="1">
    <location>
        <begin position="322"/>
        <end position="354"/>
    </location>
</feature>
<accession>A0AAN7T6I5</accession>
<feature type="compositionally biased region" description="Basic and acidic residues" evidence="1">
    <location>
        <begin position="26"/>
        <end position="41"/>
    </location>
</feature>
<comment type="caution">
    <text evidence="2">The sequence shown here is derived from an EMBL/GenBank/DDBJ whole genome shotgun (WGS) entry which is preliminary data.</text>
</comment>
<dbReference type="Proteomes" id="UP001309876">
    <property type="component" value="Unassembled WGS sequence"/>
</dbReference>
<protein>
    <submittedName>
        <fullName evidence="2">Uncharacterized protein</fullName>
    </submittedName>
</protein>
<feature type="region of interest" description="Disordered" evidence="1">
    <location>
        <begin position="26"/>
        <end position="46"/>
    </location>
</feature>
<evidence type="ECO:0000256" key="1">
    <source>
        <dbReference type="SAM" id="MobiDB-lite"/>
    </source>
</evidence>
<feature type="compositionally biased region" description="Low complexity" evidence="1">
    <location>
        <begin position="118"/>
        <end position="143"/>
    </location>
</feature>
<evidence type="ECO:0000313" key="3">
    <source>
        <dbReference type="Proteomes" id="UP001309876"/>
    </source>
</evidence>